<feature type="domain" description="Methyltransferase type 11" evidence="1">
    <location>
        <begin position="110"/>
        <end position="202"/>
    </location>
</feature>
<evidence type="ECO:0000313" key="3">
    <source>
        <dbReference type="Proteomes" id="UP000228777"/>
    </source>
</evidence>
<dbReference type="AlphaFoldDB" id="A0A2M6Z4H5"/>
<gene>
    <name evidence="2" type="ORF">COS93_00030</name>
</gene>
<dbReference type="Proteomes" id="UP000228777">
    <property type="component" value="Unassembled WGS sequence"/>
</dbReference>
<proteinExistence type="predicted"/>
<dbReference type="Pfam" id="PF03966">
    <property type="entry name" value="Trm112p"/>
    <property type="match status" value="1"/>
</dbReference>
<evidence type="ECO:0000259" key="1">
    <source>
        <dbReference type="Pfam" id="PF08241"/>
    </source>
</evidence>
<name>A0A2M6Z4H5_9BACT</name>
<sequence>MKKRLLNFLACPKCQKELNLFILKKEGKEIIEGELTCSFCNKKFPITNGIPRFIFELSKEERKTQKSFGYEWKKFSEMLPIWKENFKWYFEPCLLPQACGQKILNDKTVLEIGCGKGRHTFYAAQFAKEIIAIDFSPAIDVAKQNNKIVENVYFIQADIYHLPFKPELFDFVYSLGVLHHLPTPEKGFKKILIPLKKKGGVLIYLYHNFPKNNWKYWAIKIVNGIRFITTRLSYPLLYFLCYPLA</sequence>
<dbReference type="Gene3D" id="3.40.50.150">
    <property type="entry name" value="Vaccinia Virus protein VP39"/>
    <property type="match status" value="1"/>
</dbReference>
<dbReference type="GO" id="GO:0008757">
    <property type="term" value="F:S-adenosylmethionine-dependent methyltransferase activity"/>
    <property type="evidence" value="ECO:0007669"/>
    <property type="project" value="InterPro"/>
</dbReference>
<protein>
    <recommendedName>
        <fullName evidence="1">Methyltransferase type 11 domain-containing protein</fullName>
    </recommendedName>
</protein>
<organism evidence="2 3">
    <name type="scientific">bacterium (Candidatus Gribaldobacteria) CG07_land_8_20_14_0_80_33_18</name>
    <dbReference type="NCBI Taxonomy" id="2014272"/>
    <lineage>
        <taxon>Bacteria</taxon>
        <taxon>Candidatus Gribaldobacteria</taxon>
    </lineage>
</organism>
<evidence type="ECO:0000313" key="2">
    <source>
        <dbReference type="EMBL" id="PIU47318.1"/>
    </source>
</evidence>
<reference evidence="3" key="1">
    <citation type="submission" date="2017-09" db="EMBL/GenBank/DDBJ databases">
        <title>Depth-based differentiation of microbial function through sediment-hosted aquifers and enrichment of novel symbionts in the deep terrestrial subsurface.</title>
        <authorList>
            <person name="Probst A.J."/>
            <person name="Ladd B."/>
            <person name="Jarett J.K."/>
            <person name="Geller-Mcgrath D.E."/>
            <person name="Sieber C.M.K."/>
            <person name="Emerson J.B."/>
            <person name="Anantharaman K."/>
            <person name="Thomas B.C."/>
            <person name="Malmstrom R."/>
            <person name="Stieglmeier M."/>
            <person name="Klingl A."/>
            <person name="Woyke T."/>
            <person name="Ryan C.M."/>
            <person name="Banfield J.F."/>
        </authorList>
    </citation>
    <scope>NUCLEOTIDE SEQUENCE [LARGE SCALE GENOMIC DNA]</scope>
</reference>
<dbReference type="EMBL" id="PEWP01000003">
    <property type="protein sequence ID" value="PIU47318.1"/>
    <property type="molecule type" value="Genomic_DNA"/>
</dbReference>
<dbReference type="PANTHER" id="PTHR43591">
    <property type="entry name" value="METHYLTRANSFERASE"/>
    <property type="match status" value="1"/>
</dbReference>
<dbReference type="InterPro" id="IPR005651">
    <property type="entry name" value="Trm112-like"/>
</dbReference>
<feature type="non-terminal residue" evidence="2">
    <location>
        <position position="245"/>
    </location>
</feature>
<dbReference type="SUPFAM" id="SSF53335">
    <property type="entry name" value="S-adenosyl-L-methionine-dependent methyltransferases"/>
    <property type="match status" value="1"/>
</dbReference>
<dbReference type="SUPFAM" id="SSF158997">
    <property type="entry name" value="Trm112p-like"/>
    <property type="match status" value="1"/>
</dbReference>
<accession>A0A2M6Z4H5</accession>
<dbReference type="Gene3D" id="2.20.25.10">
    <property type="match status" value="1"/>
</dbReference>
<dbReference type="Pfam" id="PF08241">
    <property type="entry name" value="Methyltransf_11"/>
    <property type="match status" value="1"/>
</dbReference>
<dbReference type="InterPro" id="IPR013216">
    <property type="entry name" value="Methyltransf_11"/>
</dbReference>
<dbReference type="InterPro" id="IPR029063">
    <property type="entry name" value="SAM-dependent_MTases_sf"/>
</dbReference>
<dbReference type="CDD" id="cd02440">
    <property type="entry name" value="AdoMet_MTases"/>
    <property type="match status" value="1"/>
</dbReference>
<comment type="caution">
    <text evidence="2">The sequence shown here is derived from an EMBL/GenBank/DDBJ whole genome shotgun (WGS) entry which is preliminary data.</text>
</comment>